<dbReference type="Proteomes" id="UP000829685">
    <property type="component" value="Unassembled WGS sequence"/>
</dbReference>
<comment type="caution">
    <text evidence="1">The sequence shown here is derived from an EMBL/GenBank/DDBJ whole genome shotgun (WGS) entry which is preliminary data.</text>
</comment>
<evidence type="ECO:0008006" key="3">
    <source>
        <dbReference type="Google" id="ProtNLM"/>
    </source>
</evidence>
<dbReference type="InterPro" id="IPR023393">
    <property type="entry name" value="START-like_dom_sf"/>
</dbReference>
<dbReference type="OrthoDB" id="509124at2759"/>
<dbReference type="SUPFAM" id="SSF55961">
    <property type="entry name" value="Bet v1-like"/>
    <property type="match status" value="1"/>
</dbReference>
<reference evidence="1" key="1">
    <citation type="submission" date="2021-03" db="EMBL/GenBank/DDBJ databases">
        <title>Revisited historic fungal species revealed as producer of novel bioactive compounds through whole genome sequencing and comparative genomics.</title>
        <authorList>
            <person name="Vignolle G.A."/>
            <person name="Hochenegger N."/>
            <person name="Mach R.L."/>
            <person name="Mach-Aigner A.R."/>
            <person name="Javad Rahimi M."/>
            <person name="Salim K.A."/>
            <person name="Chan C.M."/>
            <person name="Lim L.B.L."/>
            <person name="Cai F."/>
            <person name="Druzhinina I.S."/>
            <person name="U'Ren J.M."/>
            <person name="Derntl C."/>
        </authorList>
    </citation>
    <scope>NUCLEOTIDE SEQUENCE</scope>
    <source>
        <strain evidence="1">TUCIM 5799</strain>
    </source>
</reference>
<evidence type="ECO:0000313" key="1">
    <source>
        <dbReference type="EMBL" id="KAI1865596.1"/>
    </source>
</evidence>
<dbReference type="EMBL" id="JAFIMR010000021">
    <property type="protein sequence ID" value="KAI1865596.1"/>
    <property type="molecule type" value="Genomic_DNA"/>
</dbReference>
<keyword evidence="2" id="KW-1185">Reference proteome</keyword>
<gene>
    <name evidence="1" type="ORF">JX265_007919</name>
</gene>
<evidence type="ECO:0000313" key="2">
    <source>
        <dbReference type="Proteomes" id="UP000829685"/>
    </source>
</evidence>
<accession>A0A9P9WIW0</accession>
<name>A0A9P9WIW0_9PEZI</name>
<dbReference type="CDD" id="cd07822">
    <property type="entry name" value="SRPBCC_4"/>
    <property type="match status" value="1"/>
</dbReference>
<proteinExistence type="predicted"/>
<sequence>MEIIAPDQQAKCVSPINVPTHGATGVFSVACSTAISASPIACLENVLNLAGYPSWNTFIPRASITEAPSTVQLDPDLQRFAEAPQHAYPGVKMRFEAVMTPGKAPTSTDLEVTVLEPIVKEGCKGYRVAWKMLGMPHFLLHTERVQEFVQETNSDGSVETQYYCWETFGGLLAYLMKYTLGGQLEDGFNRWMNGLKKVAEGK</sequence>
<protein>
    <recommendedName>
        <fullName evidence="3">Polyketide cyclase/dehydrase</fullName>
    </recommendedName>
</protein>
<dbReference type="AlphaFoldDB" id="A0A9P9WIW0"/>
<dbReference type="Gene3D" id="3.30.530.20">
    <property type="match status" value="1"/>
</dbReference>
<organism evidence="1 2">
    <name type="scientific">Neoarthrinium moseri</name>
    <dbReference type="NCBI Taxonomy" id="1658444"/>
    <lineage>
        <taxon>Eukaryota</taxon>
        <taxon>Fungi</taxon>
        <taxon>Dikarya</taxon>
        <taxon>Ascomycota</taxon>
        <taxon>Pezizomycotina</taxon>
        <taxon>Sordariomycetes</taxon>
        <taxon>Xylariomycetidae</taxon>
        <taxon>Amphisphaeriales</taxon>
        <taxon>Apiosporaceae</taxon>
        <taxon>Neoarthrinium</taxon>
    </lineage>
</organism>